<dbReference type="SUPFAM" id="SSF50800">
    <property type="entry name" value="PK beta-barrel domain-like"/>
    <property type="match status" value="1"/>
</dbReference>
<keyword evidence="10 12" id="KW-0324">Glycolysis</keyword>
<dbReference type="SUPFAM" id="SSF52374">
    <property type="entry name" value="Nucleotidylyl transferase"/>
    <property type="match status" value="1"/>
</dbReference>
<comment type="caution">
    <text evidence="16">The sequence shown here is derived from an EMBL/GenBank/DDBJ whole genome shotgun (WGS) entry which is preliminary data.</text>
</comment>
<dbReference type="SUPFAM" id="SSF88697">
    <property type="entry name" value="PUA domain-like"/>
    <property type="match status" value="1"/>
</dbReference>
<evidence type="ECO:0000256" key="5">
    <source>
        <dbReference type="ARBA" id="ARBA00022723"/>
    </source>
</evidence>
<evidence type="ECO:0000259" key="13">
    <source>
        <dbReference type="Pfam" id="PF00224"/>
    </source>
</evidence>
<evidence type="ECO:0000256" key="12">
    <source>
        <dbReference type="RuleBase" id="RU000504"/>
    </source>
</evidence>
<dbReference type="InterPro" id="IPR015793">
    <property type="entry name" value="Pyrv_Knase_brl"/>
</dbReference>
<evidence type="ECO:0000256" key="3">
    <source>
        <dbReference type="ARBA" id="ARBA00012142"/>
    </source>
</evidence>
<organism evidence="16 17">
    <name type="scientific">Thauera sinica</name>
    <dbReference type="NCBI Taxonomy" id="2665146"/>
    <lineage>
        <taxon>Bacteria</taxon>
        <taxon>Pseudomonadati</taxon>
        <taxon>Pseudomonadota</taxon>
        <taxon>Betaproteobacteria</taxon>
        <taxon>Rhodocyclales</taxon>
        <taxon>Zoogloeaceae</taxon>
        <taxon>Thauera</taxon>
    </lineage>
</organism>
<name>A0ABW1APS7_9RHOO</name>
<dbReference type="SUPFAM" id="SSF51621">
    <property type="entry name" value="Phosphoenolpyruvate/pyruvate domain"/>
    <property type="match status" value="1"/>
</dbReference>
<evidence type="ECO:0000256" key="10">
    <source>
        <dbReference type="ARBA" id="ARBA00023152"/>
    </source>
</evidence>
<keyword evidence="4 12" id="KW-0808">Transferase</keyword>
<evidence type="ECO:0000313" key="17">
    <source>
        <dbReference type="Proteomes" id="UP001595974"/>
    </source>
</evidence>
<dbReference type="InterPro" id="IPR040442">
    <property type="entry name" value="Pyrv_kinase-like_dom_sf"/>
</dbReference>
<keyword evidence="6" id="KW-0547">Nucleotide-binding</keyword>
<dbReference type="PANTHER" id="PTHR11817">
    <property type="entry name" value="PYRUVATE KINASE"/>
    <property type="match status" value="1"/>
</dbReference>
<protein>
    <recommendedName>
        <fullName evidence="3 12">Pyruvate kinase</fullName>
        <ecNumber evidence="3 12">2.7.1.40</ecNumber>
    </recommendedName>
</protein>
<dbReference type="InterPro" id="IPR015813">
    <property type="entry name" value="Pyrv/PenolPyrv_kinase-like_dom"/>
</dbReference>
<evidence type="ECO:0000256" key="6">
    <source>
        <dbReference type="ARBA" id="ARBA00022741"/>
    </source>
</evidence>
<keyword evidence="8" id="KW-0067">ATP-binding</keyword>
<dbReference type="Pfam" id="PF00224">
    <property type="entry name" value="PK"/>
    <property type="match status" value="1"/>
</dbReference>
<dbReference type="InterPro" id="IPR014729">
    <property type="entry name" value="Rossmann-like_a/b/a_fold"/>
</dbReference>
<dbReference type="InterPro" id="IPR015806">
    <property type="entry name" value="Pyrv_Knase_insert_dom_sf"/>
</dbReference>
<evidence type="ECO:0000256" key="8">
    <source>
        <dbReference type="ARBA" id="ARBA00022840"/>
    </source>
</evidence>
<evidence type="ECO:0000256" key="4">
    <source>
        <dbReference type="ARBA" id="ARBA00022679"/>
    </source>
</evidence>
<gene>
    <name evidence="16" type="ORF">ACFPTN_07950</name>
</gene>
<sequence length="737" mass="81062">MPHTTTREILCTVGPSSLNASVLVRLQELGVSLFRINLSHTRLQDLPRVVESIRSHSDVPICLDTEGAQVRTGDLVGGEIVLRENTIVWAHRDRVPGDPHNFNLYPLDIVDQLEEGDFISIDFNAVLVQVTQRLPDRVAMRVIHGGTVGRNKAVTVERDLPLAPLTAKDVEALKWGRQNGIRHVALSFANRGSDVDAVRRLVGGDTFLISKIECRNALHNLDDIAQRSDALLIDRGDLSRQEPIERIPSLQKMIIRRGAELGRRVYVATNLLESMIDAPRPTRAEVNDVVNTLLDGADGLVLAAETAIGRDPVGCVGMILKLIHEYENYRDAVHASPRPYRANDGLSLLVAPHGGELVERLEPEAGRDALGALPRLAVGRDVLQDAQHIALGTFSPLRGFMDAATLESVLATHRLPDGTPWPMPILLPLDEEAAAALDSAPAAGAVVLTDEAGRPHAVIRDARPFSFDRDTLAAQWFGTRSGAHPGVQRVRRWSGRFLAGTVSLLQRLPSPHREYELTPRENRFVLQHKGWRKVIGVQAHGPATRLDEHVQVGALERHSADGLFLNVGVDGDSGRGFPPDAVLGSYRLMLDFGYYPAGKATLGVLPIYRRHAGAREQVFQALCHKNVGCSHFLFDRPVPAEPADDVRALLAGLGDIGITPIFAGQVEYDPDTQRYVEHEARKRRAGSRRAAVPAAEARATLSRNEPLPDWFMREPIQDMLRSRLTAPNQERSHAHAH</sequence>
<dbReference type="Gene3D" id="2.40.33.10">
    <property type="entry name" value="PK beta-barrel domain-like"/>
    <property type="match status" value="1"/>
</dbReference>
<feature type="domain" description="Pyruvate kinase barrel" evidence="13">
    <location>
        <begin position="8"/>
        <end position="315"/>
    </location>
</feature>
<accession>A0ABW1APS7</accession>
<reference evidence="17" key="1">
    <citation type="journal article" date="2019" name="Int. J. Syst. Evol. Microbiol.">
        <title>The Global Catalogue of Microorganisms (GCM) 10K type strain sequencing project: providing services to taxonomists for standard genome sequencing and annotation.</title>
        <authorList>
            <consortium name="The Broad Institute Genomics Platform"/>
            <consortium name="The Broad Institute Genome Sequencing Center for Infectious Disease"/>
            <person name="Wu L."/>
            <person name="Ma J."/>
        </authorList>
    </citation>
    <scope>NUCLEOTIDE SEQUENCE [LARGE SCALE GENOMIC DNA]</scope>
    <source>
        <strain evidence="17">SHR3</strain>
    </source>
</reference>
<dbReference type="Pfam" id="PF14306">
    <property type="entry name" value="PUA_2"/>
    <property type="match status" value="1"/>
</dbReference>
<dbReference type="InterPro" id="IPR011037">
    <property type="entry name" value="Pyrv_Knase-like_insert_dom_sf"/>
</dbReference>
<evidence type="ECO:0000256" key="9">
    <source>
        <dbReference type="ARBA" id="ARBA00022842"/>
    </source>
</evidence>
<evidence type="ECO:0000256" key="11">
    <source>
        <dbReference type="ARBA" id="ARBA00023317"/>
    </source>
</evidence>
<keyword evidence="17" id="KW-1185">Reference proteome</keyword>
<dbReference type="GO" id="GO:0016301">
    <property type="term" value="F:kinase activity"/>
    <property type="evidence" value="ECO:0007669"/>
    <property type="project" value="UniProtKB-KW"/>
</dbReference>
<keyword evidence="11 16" id="KW-0670">Pyruvate</keyword>
<comment type="similarity">
    <text evidence="2 12">Belongs to the pyruvate kinase family.</text>
</comment>
<dbReference type="Gene3D" id="3.20.20.60">
    <property type="entry name" value="Phosphoenolpyruvate-binding domains"/>
    <property type="match status" value="1"/>
</dbReference>
<feature type="domain" description="ATP-sulfurylase PUA-like" evidence="15">
    <location>
        <begin position="351"/>
        <end position="507"/>
    </location>
</feature>
<dbReference type="Gene3D" id="3.10.400.10">
    <property type="entry name" value="Sulfate adenylyltransferase"/>
    <property type="match status" value="1"/>
</dbReference>
<dbReference type="EC" id="2.7.1.40" evidence="3 12"/>
<evidence type="ECO:0000259" key="15">
    <source>
        <dbReference type="Pfam" id="PF14306"/>
    </source>
</evidence>
<keyword evidence="5" id="KW-0479">Metal-binding</keyword>
<dbReference type="InterPro" id="IPR001697">
    <property type="entry name" value="Pyr_Knase"/>
</dbReference>
<dbReference type="InterPro" id="IPR024951">
    <property type="entry name" value="Sulfurylase_cat_dom"/>
</dbReference>
<proteinExistence type="inferred from homology"/>
<dbReference type="PRINTS" id="PR01050">
    <property type="entry name" value="PYRUVTKNASE"/>
</dbReference>
<evidence type="ECO:0000256" key="7">
    <source>
        <dbReference type="ARBA" id="ARBA00022777"/>
    </source>
</evidence>
<comment type="pathway">
    <text evidence="1 12">Carbohydrate degradation; glycolysis; pyruvate from D-glyceraldehyde 3-phosphate: step 5/5.</text>
</comment>
<dbReference type="RefSeq" id="WP_096446382.1">
    <property type="nucleotide sequence ID" value="NZ_JBHSOG010000030.1"/>
</dbReference>
<dbReference type="InterPro" id="IPR015947">
    <property type="entry name" value="PUA-like_sf"/>
</dbReference>
<evidence type="ECO:0000313" key="16">
    <source>
        <dbReference type="EMBL" id="MFC5769305.1"/>
    </source>
</evidence>
<dbReference type="Pfam" id="PF01747">
    <property type="entry name" value="ATP-sulfurylase"/>
    <property type="match status" value="1"/>
</dbReference>
<keyword evidence="9 12" id="KW-0460">Magnesium</keyword>
<dbReference type="InterPro" id="IPR025980">
    <property type="entry name" value="ATP-Sase_PUA-like_dom"/>
</dbReference>
<comment type="catalytic activity">
    <reaction evidence="12">
        <text>pyruvate + ATP = phosphoenolpyruvate + ADP + H(+)</text>
        <dbReference type="Rhea" id="RHEA:18157"/>
        <dbReference type="ChEBI" id="CHEBI:15361"/>
        <dbReference type="ChEBI" id="CHEBI:15378"/>
        <dbReference type="ChEBI" id="CHEBI:30616"/>
        <dbReference type="ChEBI" id="CHEBI:58702"/>
        <dbReference type="ChEBI" id="CHEBI:456216"/>
        <dbReference type="EC" id="2.7.1.40"/>
    </reaction>
</comment>
<dbReference type="Proteomes" id="UP001595974">
    <property type="component" value="Unassembled WGS sequence"/>
</dbReference>
<evidence type="ECO:0000259" key="14">
    <source>
        <dbReference type="Pfam" id="PF01747"/>
    </source>
</evidence>
<feature type="domain" description="Sulphate adenylyltransferase catalytic" evidence="14">
    <location>
        <begin position="514"/>
        <end position="722"/>
    </location>
</feature>
<evidence type="ECO:0000256" key="1">
    <source>
        <dbReference type="ARBA" id="ARBA00004997"/>
    </source>
</evidence>
<keyword evidence="7 12" id="KW-0418">Kinase</keyword>
<evidence type="ECO:0000256" key="2">
    <source>
        <dbReference type="ARBA" id="ARBA00008663"/>
    </source>
</evidence>
<dbReference type="EMBL" id="JBHSOG010000030">
    <property type="protein sequence ID" value="MFC5769305.1"/>
    <property type="molecule type" value="Genomic_DNA"/>
</dbReference>
<dbReference type="Gene3D" id="3.40.50.620">
    <property type="entry name" value="HUPs"/>
    <property type="match status" value="1"/>
</dbReference>